<feature type="transmembrane region" description="Helical" evidence="1">
    <location>
        <begin position="41"/>
        <end position="60"/>
    </location>
</feature>
<dbReference type="PANTHER" id="PTHR38442">
    <property type="entry name" value="INNER MEMBRANE PROTEIN-RELATED"/>
    <property type="match status" value="1"/>
</dbReference>
<dbReference type="HOGENOM" id="CLU_036718_2_1_9"/>
<dbReference type="Proteomes" id="UP000002217">
    <property type="component" value="Chromosome"/>
</dbReference>
<evidence type="ECO:0000313" key="2">
    <source>
        <dbReference type="EMBL" id="ACV62832.1"/>
    </source>
</evidence>
<dbReference type="EMBL" id="CP001720">
    <property type="protein sequence ID" value="ACV62832.1"/>
    <property type="molecule type" value="Genomic_DNA"/>
</dbReference>
<accession>C8VYF1</accession>
<sequence length="423" mass="49162">MNILSKNNYHKASITLAVVTVGFLISFPFRSSFAGGLLESLFGAAMIGGLADWFAVSALFRKPLGIPWRTEIIPKNRDKIFNTLIDMAENELLTRDNIKKRLAGYNISDLLIRYITEYGGNKNIKVILNRIIRDIWVNINPEDTGKYLEDLLKENALKIKLSPLLLEVVEWSLKNGYDEKVIDYFLDELIRICGHRQMKIMILNLYCNFRKLYEQGLLRRKVANEIILSFILRLPPEIIADYLQAELLKFLKEIKEPASFWRDKIKVRIQAILLNLKQDTRIINKLEAWKINQIEQNLHIQNAVVAFIRALREEAAAAQDKTWQLYSWTDGYIDRLIKNFKKDYVKQDRLNEVVKSALNNWIDRQHKQIGIIIKESLNRFSGYLLVEFIENRVGNDLQMIRINGSVVGGLTGVLIFLLTFWMT</sequence>
<evidence type="ECO:0000256" key="1">
    <source>
        <dbReference type="SAM" id="Phobius"/>
    </source>
</evidence>
<evidence type="ECO:0008006" key="4">
    <source>
        <dbReference type="Google" id="ProtNLM"/>
    </source>
</evidence>
<keyword evidence="1" id="KW-0812">Transmembrane</keyword>
<protein>
    <recommendedName>
        <fullName evidence="4">DUF445 domain-containing protein</fullName>
    </recommendedName>
</protein>
<dbReference type="GO" id="GO:0005886">
    <property type="term" value="C:plasma membrane"/>
    <property type="evidence" value="ECO:0007669"/>
    <property type="project" value="TreeGrafter"/>
</dbReference>
<keyword evidence="1" id="KW-0472">Membrane</keyword>
<evidence type="ECO:0000313" key="3">
    <source>
        <dbReference type="Proteomes" id="UP000002217"/>
    </source>
</evidence>
<dbReference type="InterPro" id="IPR007383">
    <property type="entry name" value="DUF445"/>
</dbReference>
<dbReference type="eggNOG" id="COG2733">
    <property type="taxonomic scope" value="Bacteria"/>
</dbReference>
<reference evidence="2 3" key="1">
    <citation type="journal article" date="2009" name="Stand. Genomic Sci.">
        <title>Complete genome sequence of Desulfotomaculum acetoxidans type strain (5575).</title>
        <authorList>
            <person name="Spring S."/>
            <person name="Lapidus A."/>
            <person name="Schroder M."/>
            <person name="Gleim D."/>
            <person name="Sims D."/>
            <person name="Meincke L."/>
            <person name="Glavina Del Rio T."/>
            <person name="Tice H."/>
            <person name="Copeland A."/>
            <person name="Cheng J.F."/>
            <person name="Lucas S."/>
            <person name="Chen F."/>
            <person name="Nolan M."/>
            <person name="Bruce D."/>
            <person name="Goodwin L."/>
            <person name="Pitluck S."/>
            <person name="Ivanova N."/>
            <person name="Mavromatis K."/>
            <person name="Mikhailova N."/>
            <person name="Pati A."/>
            <person name="Chen A."/>
            <person name="Palaniappan K."/>
            <person name="Land M."/>
            <person name="Hauser L."/>
            <person name="Chang Y.J."/>
            <person name="Jeffries C.D."/>
            <person name="Chain P."/>
            <person name="Saunders E."/>
            <person name="Brettin T."/>
            <person name="Detter J.C."/>
            <person name="Goker M."/>
            <person name="Bristow J."/>
            <person name="Eisen J.A."/>
            <person name="Markowitz V."/>
            <person name="Hugenholtz P."/>
            <person name="Kyrpides N.C."/>
            <person name="Klenk H.P."/>
            <person name="Han C."/>
        </authorList>
    </citation>
    <scope>NUCLEOTIDE SEQUENCE [LARGE SCALE GENOMIC DNA]</scope>
    <source>
        <strain evidence="3">ATCC 49208 / DSM 771 / VKM B-1644</strain>
    </source>
</reference>
<dbReference type="Pfam" id="PF04286">
    <property type="entry name" value="DUF445"/>
    <property type="match status" value="1"/>
</dbReference>
<feature type="transmembrane region" description="Helical" evidence="1">
    <location>
        <begin position="402"/>
        <end position="422"/>
    </location>
</feature>
<proteinExistence type="predicted"/>
<name>C8VYF1_DESAS</name>
<keyword evidence="3" id="KW-1185">Reference proteome</keyword>
<feature type="transmembrane region" description="Helical" evidence="1">
    <location>
        <begin position="12"/>
        <end position="29"/>
    </location>
</feature>
<dbReference type="AlphaFoldDB" id="C8VYF1"/>
<dbReference type="KEGG" id="dae:Dtox_1997"/>
<dbReference type="PANTHER" id="PTHR38442:SF1">
    <property type="entry name" value="INNER MEMBRANE PROTEIN"/>
    <property type="match status" value="1"/>
</dbReference>
<gene>
    <name evidence="2" type="ordered locus">Dtox_1997</name>
</gene>
<dbReference type="STRING" id="485916.Dtox_1997"/>
<keyword evidence="1" id="KW-1133">Transmembrane helix</keyword>
<organism evidence="2 3">
    <name type="scientific">Desulfofarcimen acetoxidans (strain ATCC 49208 / DSM 771 / KCTC 5769 / VKM B-1644 / 5575)</name>
    <name type="common">Desulfotomaculum acetoxidans</name>
    <dbReference type="NCBI Taxonomy" id="485916"/>
    <lineage>
        <taxon>Bacteria</taxon>
        <taxon>Bacillati</taxon>
        <taxon>Bacillota</taxon>
        <taxon>Clostridia</taxon>
        <taxon>Eubacteriales</taxon>
        <taxon>Peptococcaceae</taxon>
        <taxon>Desulfofarcimen</taxon>
    </lineage>
</organism>